<dbReference type="RefSeq" id="WP_000653365.1">
    <property type="nucleotide sequence ID" value="NZ_ACYU01000123.1"/>
</dbReference>
<name>D2YGE4_VIBMI</name>
<dbReference type="GO" id="GO:0016758">
    <property type="term" value="F:hexosyltransferase activity"/>
    <property type="evidence" value="ECO:0007669"/>
    <property type="project" value="UniProtKB-ARBA"/>
</dbReference>
<dbReference type="SUPFAM" id="SSF53448">
    <property type="entry name" value="Nucleotide-diphospho-sugar transferases"/>
    <property type="match status" value="1"/>
</dbReference>
<dbReference type="AlphaFoldDB" id="D2YGE4"/>
<dbReference type="Proteomes" id="UP000004827">
    <property type="component" value="Unassembled WGS sequence"/>
</dbReference>
<evidence type="ECO:0000313" key="3">
    <source>
        <dbReference type="Proteomes" id="UP000004827"/>
    </source>
</evidence>
<dbReference type="InterPro" id="IPR001173">
    <property type="entry name" value="Glyco_trans_2-like"/>
</dbReference>
<organism evidence="2 3">
    <name type="scientific">Vibrio mimicus VM603</name>
    <dbReference type="NCBI Taxonomy" id="671074"/>
    <lineage>
        <taxon>Bacteria</taxon>
        <taxon>Pseudomonadati</taxon>
        <taxon>Pseudomonadota</taxon>
        <taxon>Gammaproteobacteria</taxon>
        <taxon>Vibrionales</taxon>
        <taxon>Vibrionaceae</taxon>
        <taxon>Vibrio</taxon>
    </lineage>
</organism>
<gene>
    <name evidence="2" type="ORF">VMB_25910</name>
</gene>
<protein>
    <recommendedName>
        <fullName evidence="1">Glycosyltransferase 2-like domain-containing protein</fullName>
    </recommendedName>
</protein>
<dbReference type="Gene3D" id="3.90.550.10">
    <property type="entry name" value="Spore Coat Polysaccharide Biosynthesis Protein SpsA, Chain A"/>
    <property type="match status" value="1"/>
</dbReference>
<dbReference type="CDD" id="cd00761">
    <property type="entry name" value="Glyco_tranf_GTA_type"/>
    <property type="match status" value="1"/>
</dbReference>
<dbReference type="PANTHER" id="PTHR22916">
    <property type="entry name" value="GLYCOSYLTRANSFERASE"/>
    <property type="match status" value="1"/>
</dbReference>
<proteinExistence type="predicted"/>
<dbReference type="EMBL" id="ACYU01000123">
    <property type="protein sequence ID" value="EEW06181.1"/>
    <property type="molecule type" value="Genomic_DNA"/>
</dbReference>
<feature type="domain" description="Glycosyltransferase 2-like" evidence="1">
    <location>
        <begin position="7"/>
        <end position="132"/>
    </location>
</feature>
<dbReference type="PANTHER" id="PTHR22916:SF3">
    <property type="entry name" value="UDP-GLCNAC:BETAGAL BETA-1,3-N-ACETYLGLUCOSAMINYLTRANSFERASE-LIKE PROTEIN 1"/>
    <property type="match status" value="1"/>
</dbReference>
<evidence type="ECO:0000313" key="2">
    <source>
        <dbReference type="EMBL" id="EEW06181.1"/>
    </source>
</evidence>
<reference evidence="2 3" key="1">
    <citation type="journal article" date="2009" name="BMC Evol. Biol.">
        <title>Genomic taxonomy of Vibrios.</title>
        <authorList>
            <person name="Thompson C.C."/>
            <person name="Vicente A.C."/>
            <person name="Souza R.C."/>
            <person name="Vasconcelos A.T."/>
            <person name="Vesth T."/>
            <person name="Alves N.Jr."/>
            <person name="Ussery D.W."/>
            <person name="Iida T."/>
            <person name="Thompson F.L."/>
        </authorList>
    </citation>
    <scope>NUCLEOTIDE SEQUENCE [LARGE SCALE GENOMIC DNA]</scope>
    <source>
        <strain evidence="2 3">VM603</strain>
    </source>
</reference>
<sequence length="316" mass="36427">MKDKLVSVIMPCFNCEEYLEEAIESILAQTYRNLEIICCDDGSQDTTFQILVKYSMLDERIRVLKNVENRGLIYSLNLMIEESTGDFIARMDSDDISADDRIESLVKYLDDNGLDCVGSYYTCFGASNKVVLLPSEHEDIAFSLMFSNVMCHPSMLTRSCCLKSHKYSPDFSHVEDYELWTRLVSSGFKFGNIPKSLLKYRVHSNQISKKKYNEQLPKLSIIKSQYASAQINSELGIALFSFWQGSANSSQLTEIKDFFYANKSYFISNYIYIRKAAILAFSRNKYSYSDVLGWGCIFKPVDIFLITLFKFFRFSK</sequence>
<dbReference type="InterPro" id="IPR029044">
    <property type="entry name" value="Nucleotide-diphossugar_trans"/>
</dbReference>
<dbReference type="Pfam" id="PF00535">
    <property type="entry name" value="Glycos_transf_2"/>
    <property type="match status" value="1"/>
</dbReference>
<evidence type="ECO:0000259" key="1">
    <source>
        <dbReference type="Pfam" id="PF00535"/>
    </source>
</evidence>
<accession>D2YGE4</accession>
<comment type="caution">
    <text evidence="2">The sequence shown here is derived from an EMBL/GenBank/DDBJ whole genome shotgun (WGS) entry which is preliminary data.</text>
</comment>